<protein>
    <recommendedName>
        <fullName evidence="3">NAC domain-containing protein</fullName>
    </recommendedName>
</protein>
<dbReference type="AlphaFoldDB" id="A0A7J9B8I4"/>
<dbReference type="OrthoDB" id="774757at2759"/>
<dbReference type="EMBL" id="JABEZY010000001">
    <property type="protein sequence ID" value="MBA0732613.1"/>
    <property type="molecule type" value="Genomic_DNA"/>
</dbReference>
<sequence>MDLDIYDYKFMMTRIPLRNRYEPTYVELIQYYLLKKVNGKLLPYNIISKYQIYSGQGNV</sequence>
<evidence type="ECO:0000313" key="2">
    <source>
        <dbReference type="Proteomes" id="UP000593579"/>
    </source>
</evidence>
<gene>
    <name evidence="1" type="ORF">Gogos_016689</name>
</gene>
<keyword evidence="2" id="KW-1185">Reference proteome</keyword>
<dbReference type="GO" id="GO:0003677">
    <property type="term" value="F:DNA binding"/>
    <property type="evidence" value="ECO:0007669"/>
    <property type="project" value="InterPro"/>
</dbReference>
<dbReference type="SUPFAM" id="SSF101941">
    <property type="entry name" value="NAC domain"/>
    <property type="match status" value="1"/>
</dbReference>
<organism evidence="1 2">
    <name type="scientific">Gossypium gossypioides</name>
    <name type="common">Mexican cotton</name>
    <name type="synonym">Selera gossypioides</name>
    <dbReference type="NCBI Taxonomy" id="34282"/>
    <lineage>
        <taxon>Eukaryota</taxon>
        <taxon>Viridiplantae</taxon>
        <taxon>Streptophyta</taxon>
        <taxon>Embryophyta</taxon>
        <taxon>Tracheophyta</taxon>
        <taxon>Spermatophyta</taxon>
        <taxon>Magnoliopsida</taxon>
        <taxon>eudicotyledons</taxon>
        <taxon>Gunneridae</taxon>
        <taxon>Pentapetalae</taxon>
        <taxon>rosids</taxon>
        <taxon>malvids</taxon>
        <taxon>Malvales</taxon>
        <taxon>Malvaceae</taxon>
        <taxon>Malvoideae</taxon>
        <taxon>Gossypium</taxon>
    </lineage>
</organism>
<evidence type="ECO:0008006" key="3">
    <source>
        <dbReference type="Google" id="ProtNLM"/>
    </source>
</evidence>
<proteinExistence type="predicted"/>
<name>A0A7J9B8I4_GOSGO</name>
<comment type="caution">
    <text evidence="1">The sequence shown here is derived from an EMBL/GenBank/DDBJ whole genome shotgun (WGS) entry which is preliminary data.</text>
</comment>
<reference evidence="1 2" key="1">
    <citation type="journal article" date="2019" name="Genome Biol. Evol.">
        <title>Insights into the evolution of the New World diploid cottons (Gossypium, subgenus Houzingenia) based on genome sequencing.</title>
        <authorList>
            <person name="Grover C.E."/>
            <person name="Arick M.A. 2nd"/>
            <person name="Thrash A."/>
            <person name="Conover J.L."/>
            <person name="Sanders W.S."/>
            <person name="Peterson D.G."/>
            <person name="Frelichowski J.E."/>
            <person name="Scheffler J.A."/>
            <person name="Scheffler B.E."/>
            <person name="Wendel J.F."/>
        </authorList>
    </citation>
    <scope>NUCLEOTIDE SEQUENCE [LARGE SCALE GENOMIC DNA]</scope>
    <source>
        <strain evidence="1">5</strain>
        <tissue evidence="1">Leaf</tissue>
    </source>
</reference>
<dbReference type="InterPro" id="IPR036093">
    <property type="entry name" value="NAC_dom_sf"/>
</dbReference>
<dbReference type="Proteomes" id="UP000593579">
    <property type="component" value="Unassembled WGS sequence"/>
</dbReference>
<accession>A0A7J9B8I4</accession>
<dbReference type="GO" id="GO:0006355">
    <property type="term" value="P:regulation of DNA-templated transcription"/>
    <property type="evidence" value="ECO:0007669"/>
    <property type="project" value="InterPro"/>
</dbReference>
<evidence type="ECO:0000313" key="1">
    <source>
        <dbReference type="EMBL" id="MBA0732613.1"/>
    </source>
</evidence>